<keyword evidence="1" id="KW-0409">Iron storage</keyword>
<evidence type="ECO:0000313" key="5">
    <source>
        <dbReference type="EMBL" id="TCL43158.1"/>
    </source>
</evidence>
<dbReference type="SUPFAM" id="SSF47240">
    <property type="entry name" value="Ferritin-like"/>
    <property type="match status" value="1"/>
</dbReference>
<dbReference type="Proteomes" id="UP000294682">
    <property type="component" value="Unassembled WGS sequence"/>
</dbReference>
<dbReference type="CDD" id="cd07908">
    <property type="entry name" value="Mn_catalase_like"/>
    <property type="match status" value="1"/>
</dbReference>
<dbReference type="EMBL" id="SLUK01000006">
    <property type="protein sequence ID" value="TCL43158.1"/>
    <property type="molecule type" value="Genomic_DNA"/>
</dbReference>
<dbReference type="RefSeq" id="WP_159448940.1">
    <property type="nucleotide sequence ID" value="NZ_JADNAH010000025.1"/>
</dbReference>
<gene>
    <name evidence="5" type="ORF">EDD78_10615</name>
</gene>
<keyword evidence="2" id="KW-0408">Iron</keyword>
<keyword evidence="6" id="KW-1185">Reference proteome</keyword>
<dbReference type="GO" id="GO:0020037">
    <property type="term" value="F:heme binding"/>
    <property type="evidence" value="ECO:0007669"/>
    <property type="project" value="TreeGrafter"/>
</dbReference>
<dbReference type="InterPro" id="IPR009078">
    <property type="entry name" value="Ferritin-like_SF"/>
</dbReference>
<dbReference type="GO" id="GO:0005829">
    <property type="term" value="C:cytosol"/>
    <property type="evidence" value="ECO:0007669"/>
    <property type="project" value="TreeGrafter"/>
</dbReference>
<feature type="domain" description="Rubrerythrin diiron-binding" evidence="4">
    <location>
        <begin position="46"/>
        <end position="172"/>
    </location>
</feature>
<dbReference type="GO" id="GO:0004322">
    <property type="term" value="F:ferroxidase activity"/>
    <property type="evidence" value="ECO:0007669"/>
    <property type="project" value="TreeGrafter"/>
</dbReference>
<evidence type="ECO:0000256" key="3">
    <source>
        <dbReference type="SAM" id="MobiDB-lite"/>
    </source>
</evidence>
<reference evidence="5 6" key="1">
    <citation type="submission" date="2019-03" db="EMBL/GenBank/DDBJ databases">
        <title>Genomic Encyclopedia of Type Strains, Phase IV (KMG-IV): sequencing the most valuable type-strain genomes for metagenomic binning, comparative biology and taxonomic classification.</title>
        <authorList>
            <person name="Goeker M."/>
        </authorList>
    </citation>
    <scope>NUCLEOTIDE SEQUENCE [LARGE SCALE GENOMIC DNA]</scope>
    <source>
        <strain evidence="5 6">DSM 100433</strain>
    </source>
</reference>
<dbReference type="Pfam" id="PF02915">
    <property type="entry name" value="Rubrerythrin"/>
    <property type="match status" value="1"/>
</dbReference>
<accession>A0A9X8Y818</accession>
<proteinExistence type="predicted"/>
<dbReference type="Gene3D" id="1.20.1260.10">
    <property type="match status" value="2"/>
</dbReference>
<evidence type="ECO:0000256" key="2">
    <source>
        <dbReference type="ARBA" id="ARBA00023004"/>
    </source>
</evidence>
<dbReference type="AlphaFoldDB" id="A0A9X8Y818"/>
<dbReference type="PANTHER" id="PTHR30295">
    <property type="entry name" value="BACTERIOFERRITIN"/>
    <property type="match status" value="1"/>
</dbReference>
<dbReference type="GO" id="GO:0005506">
    <property type="term" value="F:iron ion binding"/>
    <property type="evidence" value="ECO:0007669"/>
    <property type="project" value="TreeGrafter"/>
</dbReference>
<protein>
    <submittedName>
        <fullName evidence="5">Bacterioferritin</fullName>
    </submittedName>
</protein>
<sequence length="183" mass="20843">MNIRFPSSPPPAEVPVSAPGPHPALQVGAPNRYYAQLLSQDIAYTKGEMSAIYQYLYQQWRTNEQYPEFAGTLLRIAKVEMEHLEMLGKLIVLLGGDPRCQTQLGNRFTFWNGNMVFYGRPLSRMLQNDIRSERDARDLYLSQARFVKDEELSAVLARIAADEEVHLALFQSFLARFEAGKLS</sequence>
<dbReference type="InterPro" id="IPR003251">
    <property type="entry name" value="Rr_diiron-bd_dom"/>
</dbReference>
<comment type="caution">
    <text evidence="5">The sequence shown here is derived from an EMBL/GenBank/DDBJ whole genome shotgun (WGS) entry which is preliminary data.</text>
</comment>
<dbReference type="GO" id="GO:0006879">
    <property type="term" value="P:intracellular iron ion homeostasis"/>
    <property type="evidence" value="ECO:0007669"/>
    <property type="project" value="UniProtKB-KW"/>
</dbReference>
<name>A0A9X8Y818_9FIRM</name>
<dbReference type="PANTHER" id="PTHR30295:SF0">
    <property type="entry name" value="BACTERIOFERRITIN"/>
    <property type="match status" value="1"/>
</dbReference>
<dbReference type="InterPro" id="IPR012347">
    <property type="entry name" value="Ferritin-like"/>
</dbReference>
<evidence type="ECO:0000259" key="4">
    <source>
        <dbReference type="Pfam" id="PF02915"/>
    </source>
</evidence>
<feature type="region of interest" description="Disordered" evidence="3">
    <location>
        <begin position="1"/>
        <end position="21"/>
    </location>
</feature>
<evidence type="ECO:0000256" key="1">
    <source>
        <dbReference type="ARBA" id="ARBA00022434"/>
    </source>
</evidence>
<feature type="compositionally biased region" description="Pro residues" evidence="3">
    <location>
        <begin position="7"/>
        <end position="21"/>
    </location>
</feature>
<evidence type="ECO:0000313" key="6">
    <source>
        <dbReference type="Proteomes" id="UP000294682"/>
    </source>
</evidence>
<organism evidence="5 6">
    <name type="scientific">Harryflintia acetispora</name>
    <dbReference type="NCBI Taxonomy" id="1849041"/>
    <lineage>
        <taxon>Bacteria</taxon>
        <taxon>Bacillati</taxon>
        <taxon>Bacillota</taxon>
        <taxon>Clostridia</taxon>
        <taxon>Eubacteriales</taxon>
        <taxon>Oscillospiraceae</taxon>
        <taxon>Harryflintia</taxon>
    </lineage>
</organism>